<dbReference type="InterPro" id="IPR029068">
    <property type="entry name" value="Glyas_Bleomycin-R_OHBP_Dase"/>
</dbReference>
<proteinExistence type="predicted"/>
<dbReference type="PATRIC" id="fig|1227482.3.peg.1486"/>
<keyword evidence="3" id="KW-1185">Reference proteome</keyword>
<reference evidence="2 3" key="1">
    <citation type="journal article" date="2014" name="PLoS Genet.">
        <title>Phylogenetically driven sequencing of extremely halophilic archaea reveals strategies for static and dynamic osmo-response.</title>
        <authorList>
            <person name="Becker E.A."/>
            <person name="Seitzer P.M."/>
            <person name="Tritt A."/>
            <person name="Larsen D."/>
            <person name="Krusor M."/>
            <person name="Yao A.I."/>
            <person name="Wu D."/>
            <person name="Madern D."/>
            <person name="Eisen J.A."/>
            <person name="Darling A.E."/>
            <person name="Facciotti M.T."/>
        </authorList>
    </citation>
    <scope>NUCLEOTIDE SEQUENCE [LARGE SCALE GENOMIC DNA]</scope>
    <source>
        <strain evidence="2 3">DSM 21995</strain>
    </source>
</reference>
<evidence type="ECO:0000256" key="1">
    <source>
        <dbReference type="SAM" id="MobiDB-lite"/>
    </source>
</evidence>
<feature type="compositionally biased region" description="Basic and acidic residues" evidence="1">
    <location>
        <begin position="1"/>
        <end position="60"/>
    </location>
</feature>
<dbReference type="EMBL" id="AOJG01000017">
    <property type="protein sequence ID" value="EMA61499.1"/>
    <property type="molecule type" value="Genomic_DNA"/>
</dbReference>
<gene>
    <name evidence="2" type="ORF">C469_07366</name>
</gene>
<dbReference type="Proteomes" id="UP000011650">
    <property type="component" value="Unassembled WGS sequence"/>
</dbReference>
<accession>M0NW87</accession>
<protein>
    <recommendedName>
        <fullName evidence="4">Glyoxalase/bleomycin resistance protein/dioxygenase</fullName>
    </recommendedName>
</protein>
<name>M0NW87_9EURY</name>
<comment type="caution">
    <text evidence="2">The sequence shown here is derived from an EMBL/GenBank/DDBJ whole genome shotgun (WGS) entry which is preliminary data.</text>
</comment>
<sequence>MSDRNAGPRDRTETLDRETGPKRWTERPDRNADRNAGPRDRTETLDRETGPKRWTERPDRNAGTPPGAVKCPVPVLGAMSGIVFHATERHDAVVEFYRETMGAAVRLEQLDCTILGYDNMLFGFCERDRTDDCGTLTFVYPDREGVDEARERLAEAPGAGAVETPRENERYDIYQFFAEDPDGRTIECQAFLDDAVSLP</sequence>
<evidence type="ECO:0000313" key="3">
    <source>
        <dbReference type="Proteomes" id="UP000011650"/>
    </source>
</evidence>
<feature type="region of interest" description="Disordered" evidence="1">
    <location>
        <begin position="1"/>
        <end position="68"/>
    </location>
</feature>
<dbReference type="STRING" id="1227482.C469_07366"/>
<evidence type="ECO:0000313" key="2">
    <source>
        <dbReference type="EMBL" id="EMA61499.1"/>
    </source>
</evidence>
<evidence type="ECO:0008006" key="4">
    <source>
        <dbReference type="Google" id="ProtNLM"/>
    </source>
</evidence>
<organism evidence="2 3">
    <name type="scientific">Halorubrum lipolyticum DSM 21995</name>
    <dbReference type="NCBI Taxonomy" id="1227482"/>
    <lineage>
        <taxon>Archaea</taxon>
        <taxon>Methanobacteriati</taxon>
        <taxon>Methanobacteriota</taxon>
        <taxon>Stenosarchaea group</taxon>
        <taxon>Halobacteria</taxon>
        <taxon>Halobacteriales</taxon>
        <taxon>Haloferacaceae</taxon>
        <taxon>Halorubrum</taxon>
    </lineage>
</organism>
<dbReference type="AlphaFoldDB" id="M0NW87"/>
<dbReference type="CDD" id="cd06587">
    <property type="entry name" value="VOC"/>
    <property type="match status" value="1"/>
</dbReference>
<dbReference type="Gene3D" id="3.10.180.10">
    <property type="entry name" value="2,3-Dihydroxybiphenyl 1,2-Dioxygenase, domain 1"/>
    <property type="match status" value="1"/>
</dbReference>
<dbReference type="SUPFAM" id="SSF54593">
    <property type="entry name" value="Glyoxalase/Bleomycin resistance protein/Dihydroxybiphenyl dioxygenase"/>
    <property type="match status" value="1"/>
</dbReference>